<dbReference type="InterPro" id="IPR002797">
    <property type="entry name" value="Polysacc_synth"/>
</dbReference>
<feature type="transmembrane region" description="Helical" evidence="7">
    <location>
        <begin position="362"/>
        <end position="382"/>
    </location>
</feature>
<feature type="transmembrane region" description="Helical" evidence="7">
    <location>
        <begin position="79"/>
        <end position="100"/>
    </location>
</feature>
<dbReference type="STRING" id="479433.Caci_6397"/>
<name>C7PWH1_CATAD</name>
<dbReference type="Pfam" id="PF01943">
    <property type="entry name" value="Polysacc_synt"/>
    <property type="match status" value="1"/>
</dbReference>
<dbReference type="eggNOG" id="COG2244">
    <property type="taxonomic scope" value="Bacteria"/>
</dbReference>
<evidence type="ECO:0000313" key="8">
    <source>
        <dbReference type="EMBL" id="ACU75251.1"/>
    </source>
</evidence>
<protein>
    <submittedName>
        <fullName evidence="8">Polysaccharide biosynthesis protein</fullName>
    </submittedName>
</protein>
<feature type="region of interest" description="Disordered" evidence="6">
    <location>
        <begin position="476"/>
        <end position="612"/>
    </location>
</feature>
<dbReference type="GO" id="GO:0005886">
    <property type="term" value="C:plasma membrane"/>
    <property type="evidence" value="ECO:0007669"/>
    <property type="project" value="UniProtKB-SubCell"/>
</dbReference>
<feature type="compositionally biased region" description="Basic and acidic residues" evidence="6">
    <location>
        <begin position="521"/>
        <end position="537"/>
    </location>
</feature>
<dbReference type="EMBL" id="CP001700">
    <property type="protein sequence ID" value="ACU75251.1"/>
    <property type="molecule type" value="Genomic_DNA"/>
</dbReference>
<dbReference type="AlphaFoldDB" id="C7PWH1"/>
<feature type="transmembrane region" description="Helical" evidence="7">
    <location>
        <begin position="120"/>
        <end position="143"/>
    </location>
</feature>
<dbReference type="KEGG" id="cai:Caci_6397"/>
<dbReference type="OrthoDB" id="30633at2"/>
<accession>C7PWH1</accession>
<evidence type="ECO:0000256" key="6">
    <source>
        <dbReference type="SAM" id="MobiDB-lite"/>
    </source>
</evidence>
<feature type="compositionally biased region" description="Low complexity" evidence="6">
    <location>
        <begin position="476"/>
        <end position="487"/>
    </location>
</feature>
<dbReference type="HOGENOM" id="CLU_445989_0_0_11"/>
<keyword evidence="2" id="KW-1003">Cell membrane</keyword>
<evidence type="ECO:0000256" key="7">
    <source>
        <dbReference type="SAM" id="Phobius"/>
    </source>
</evidence>
<feature type="region of interest" description="Disordered" evidence="6">
    <location>
        <begin position="1"/>
        <end position="41"/>
    </location>
</feature>
<dbReference type="PANTHER" id="PTHR30250">
    <property type="entry name" value="PST FAMILY PREDICTED COLANIC ACID TRANSPORTER"/>
    <property type="match status" value="1"/>
</dbReference>
<evidence type="ECO:0000313" key="9">
    <source>
        <dbReference type="Proteomes" id="UP000000851"/>
    </source>
</evidence>
<feature type="transmembrane region" description="Helical" evidence="7">
    <location>
        <begin position="211"/>
        <end position="233"/>
    </location>
</feature>
<gene>
    <name evidence="8" type="ordered locus">Caci_6397</name>
</gene>
<keyword evidence="4 7" id="KW-1133">Transmembrane helix</keyword>
<keyword evidence="5 7" id="KW-0472">Membrane</keyword>
<evidence type="ECO:0000256" key="2">
    <source>
        <dbReference type="ARBA" id="ARBA00022475"/>
    </source>
</evidence>
<keyword evidence="9" id="KW-1185">Reference proteome</keyword>
<evidence type="ECO:0000256" key="5">
    <source>
        <dbReference type="ARBA" id="ARBA00023136"/>
    </source>
</evidence>
<feature type="compositionally biased region" description="Basic and acidic residues" evidence="6">
    <location>
        <begin position="584"/>
        <end position="595"/>
    </location>
</feature>
<keyword evidence="3 7" id="KW-0812">Transmembrane</keyword>
<feature type="compositionally biased region" description="Basic and acidic residues" evidence="6">
    <location>
        <begin position="9"/>
        <end position="30"/>
    </location>
</feature>
<feature type="transmembrane region" description="Helical" evidence="7">
    <location>
        <begin position="331"/>
        <end position="350"/>
    </location>
</feature>
<proteinExistence type="predicted"/>
<evidence type="ECO:0000256" key="3">
    <source>
        <dbReference type="ARBA" id="ARBA00022692"/>
    </source>
</evidence>
<feature type="transmembrane region" description="Helical" evidence="7">
    <location>
        <begin position="288"/>
        <end position="311"/>
    </location>
</feature>
<feature type="compositionally biased region" description="Basic and acidic residues" evidence="6">
    <location>
        <begin position="603"/>
        <end position="612"/>
    </location>
</feature>
<feature type="transmembrane region" description="Helical" evidence="7">
    <location>
        <begin position="253"/>
        <end position="276"/>
    </location>
</feature>
<feature type="transmembrane region" description="Helical" evidence="7">
    <location>
        <begin position="185"/>
        <end position="205"/>
    </location>
</feature>
<feature type="transmembrane region" description="Helical" evidence="7">
    <location>
        <begin position="50"/>
        <end position="73"/>
    </location>
</feature>
<dbReference type="InterPro" id="IPR050833">
    <property type="entry name" value="Poly_Biosynth_Transport"/>
</dbReference>
<comment type="subcellular location">
    <subcellularLocation>
        <location evidence="1">Cell membrane</location>
        <topology evidence="1">Multi-pass membrane protein</topology>
    </subcellularLocation>
</comment>
<feature type="transmembrane region" description="Helical" evidence="7">
    <location>
        <begin position="394"/>
        <end position="414"/>
    </location>
</feature>
<feature type="transmembrane region" description="Helical" evidence="7">
    <location>
        <begin position="420"/>
        <end position="440"/>
    </location>
</feature>
<reference evidence="8 9" key="1">
    <citation type="journal article" date="2009" name="Stand. Genomic Sci.">
        <title>Complete genome sequence of Catenulispora acidiphila type strain (ID 139908).</title>
        <authorList>
            <person name="Copeland A."/>
            <person name="Lapidus A."/>
            <person name="Glavina Del Rio T."/>
            <person name="Nolan M."/>
            <person name="Lucas S."/>
            <person name="Chen F."/>
            <person name="Tice H."/>
            <person name="Cheng J.F."/>
            <person name="Bruce D."/>
            <person name="Goodwin L."/>
            <person name="Pitluck S."/>
            <person name="Mikhailova N."/>
            <person name="Pati A."/>
            <person name="Ivanova N."/>
            <person name="Mavromatis K."/>
            <person name="Chen A."/>
            <person name="Palaniappan K."/>
            <person name="Chain P."/>
            <person name="Land M."/>
            <person name="Hauser L."/>
            <person name="Chang Y.J."/>
            <person name="Jeffries C.D."/>
            <person name="Chertkov O."/>
            <person name="Brettin T."/>
            <person name="Detter J.C."/>
            <person name="Han C."/>
            <person name="Ali Z."/>
            <person name="Tindall B.J."/>
            <person name="Goker M."/>
            <person name="Bristow J."/>
            <person name="Eisen J.A."/>
            <person name="Markowitz V."/>
            <person name="Hugenholtz P."/>
            <person name="Kyrpides N.C."/>
            <person name="Klenk H.P."/>
        </authorList>
    </citation>
    <scope>NUCLEOTIDE SEQUENCE [LARGE SCALE GENOMIC DNA]</scope>
    <source>
        <strain evidence="9">DSM 44928 / JCM 14897 / NBRC 102108 / NRRL B-24433 / ID139908</strain>
    </source>
</reference>
<sequence>MAKGRRRRGAAEPETERTNAEHPDADRLDPEGGGEEASGNAGTKMLRNSLFLMASAGLTAGIGFIFWAVVAHLYSSTQIGLATTLLSAISLISFLSTFGFGQTMIRFQAEGPARHRQVSVMLALVAGASFVLGTGYVLIVKVISPDLAFVRDKPLYSVVLIVICVFATVNLVTDSVFLSARRAEYNTLVDGVIQSVSKLAVPMFVVGMGAMGIVAASGIGYVVATLASIYFMYRKLGFRFSFHLGGTRIRETAGYSVATQFSSLLNLIPQLALPIITLRWLGPDNVTYYYLGSQIAALLSTGSYAIGSALFSEGAHDPEQLRSLMKRSATIMTAVMVPGVAAVILVREPLLGLFGSKYPGHAQGLLTVLALGALAVAFHTWASSALRITGRMKPLLGSNLVYMVATLALALGFAHRGLNWIGWSWALGNLASGLFAVAFVPGAKLAALAEGDAEYDDYYDELEPEEDLAPAGQRIPAGVGAAAPSGGPRDRPTPRPRQSPWVGVGDSTAITEPMFFPWNSREQRGRSDRFDAYERQRSRPPQPTGGLRMRPRSMPRQAGPVVPPPSALEETQILRPIVVPDSFFRPEPEDRDPRAQRPGAGEADERWRPPEQ</sequence>
<dbReference type="Proteomes" id="UP000000851">
    <property type="component" value="Chromosome"/>
</dbReference>
<feature type="transmembrane region" description="Helical" evidence="7">
    <location>
        <begin position="155"/>
        <end position="173"/>
    </location>
</feature>
<organism evidence="8 9">
    <name type="scientific">Catenulispora acidiphila (strain DSM 44928 / JCM 14897 / NBRC 102108 / NRRL B-24433 / ID139908)</name>
    <dbReference type="NCBI Taxonomy" id="479433"/>
    <lineage>
        <taxon>Bacteria</taxon>
        <taxon>Bacillati</taxon>
        <taxon>Actinomycetota</taxon>
        <taxon>Actinomycetes</taxon>
        <taxon>Catenulisporales</taxon>
        <taxon>Catenulisporaceae</taxon>
        <taxon>Catenulispora</taxon>
    </lineage>
</organism>
<dbReference type="InParanoid" id="C7PWH1"/>
<evidence type="ECO:0000256" key="1">
    <source>
        <dbReference type="ARBA" id="ARBA00004651"/>
    </source>
</evidence>
<evidence type="ECO:0000256" key="4">
    <source>
        <dbReference type="ARBA" id="ARBA00022989"/>
    </source>
</evidence>
<dbReference type="PANTHER" id="PTHR30250:SF11">
    <property type="entry name" value="O-ANTIGEN TRANSPORTER-RELATED"/>
    <property type="match status" value="1"/>
</dbReference>